<dbReference type="GO" id="GO:0007249">
    <property type="term" value="P:canonical NF-kappaB signal transduction"/>
    <property type="evidence" value="ECO:0007669"/>
    <property type="project" value="UniProtKB-ARBA"/>
</dbReference>
<dbReference type="OrthoDB" id="7881762at2759"/>
<dbReference type="InterPro" id="IPR037059">
    <property type="entry name" value="RHD_DNA_bind_dom_sf"/>
</dbReference>
<evidence type="ECO:0000259" key="2">
    <source>
        <dbReference type="PROSITE" id="PS50254"/>
    </source>
</evidence>
<dbReference type="InterPro" id="IPR011539">
    <property type="entry name" value="RHD_DNA_bind_dom"/>
</dbReference>
<dbReference type="InterPro" id="IPR008967">
    <property type="entry name" value="p53-like_TF_DNA-bd_sf"/>
</dbReference>
<dbReference type="InterPro" id="IPR032397">
    <property type="entry name" value="RHD_dimer"/>
</dbReference>
<dbReference type="GO" id="GO:0035206">
    <property type="term" value="P:regulation of hemocyte proliferation"/>
    <property type="evidence" value="ECO:0007669"/>
    <property type="project" value="UniProtKB-ARBA"/>
</dbReference>
<dbReference type="CDD" id="cd07887">
    <property type="entry name" value="RHD-n_Dorsal_Dif"/>
    <property type="match status" value="1"/>
</dbReference>
<accession>A0A7R9QLV8</accession>
<dbReference type="GO" id="GO:0005737">
    <property type="term" value="C:cytoplasm"/>
    <property type="evidence" value="ECO:0007669"/>
    <property type="project" value="InterPro"/>
</dbReference>
<dbReference type="AlphaFoldDB" id="A0A7R9QLV8"/>
<reference evidence="3" key="1">
    <citation type="submission" date="2020-11" db="EMBL/GenBank/DDBJ databases">
        <authorList>
            <person name="Tran Van P."/>
        </authorList>
    </citation>
    <scope>NUCLEOTIDE SEQUENCE</scope>
</reference>
<gene>
    <name evidence="3" type="ORF">ONB1V03_LOCUS7086</name>
</gene>
<evidence type="ECO:0000256" key="1">
    <source>
        <dbReference type="SAM" id="MobiDB-lite"/>
    </source>
</evidence>
<feature type="domain" description="RHD" evidence="2">
    <location>
        <begin position="26"/>
        <end position="205"/>
    </location>
</feature>
<dbReference type="SUPFAM" id="SSF81296">
    <property type="entry name" value="E set domains"/>
    <property type="match status" value="1"/>
</dbReference>
<feature type="region of interest" description="Disordered" evidence="1">
    <location>
        <begin position="1"/>
        <end position="29"/>
    </location>
</feature>
<dbReference type="SMART" id="SM00429">
    <property type="entry name" value="IPT"/>
    <property type="match status" value="1"/>
</dbReference>
<name>A0A7R9QLV8_9ACAR</name>
<dbReference type="PRINTS" id="PR00057">
    <property type="entry name" value="NFKBTNSCPFCT"/>
</dbReference>
<dbReference type="FunFam" id="2.60.40.10:FF:000046">
    <property type="entry name" value="Nuclear factor NF-kappa-B p105 subunit"/>
    <property type="match status" value="1"/>
</dbReference>
<proteinExistence type="predicted"/>
<dbReference type="FunFam" id="2.60.40.340:FF:000006">
    <property type="entry name" value="Dorsal isoform 1-B"/>
    <property type="match status" value="1"/>
</dbReference>
<dbReference type="GO" id="GO:0045944">
    <property type="term" value="P:positive regulation of transcription by RNA polymerase II"/>
    <property type="evidence" value="ECO:0007669"/>
    <property type="project" value="TreeGrafter"/>
</dbReference>
<dbReference type="GO" id="GO:0038061">
    <property type="term" value="P:non-canonical NF-kappaB signal transduction"/>
    <property type="evidence" value="ECO:0007669"/>
    <property type="project" value="TreeGrafter"/>
</dbReference>
<protein>
    <recommendedName>
        <fullName evidence="2">RHD domain-containing protein</fullName>
    </recommendedName>
</protein>
<feature type="region of interest" description="Disordered" evidence="1">
    <location>
        <begin position="389"/>
        <end position="420"/>
    </location>
</feature>
<dbReference type="PROSITE" id="PS01204">
    <property type="entry name" value="REL_1"/>
    <property type="match status" value="1"/>
</dbReference>
<dbReference type="EMBL" id="CAJPVJ010003453">
    <property type="protein sequence ID" value="CAG2167586.1"/>
    <property type="molecule type" value="Genomic_DNA"/>
</dbReference>
<dbReference type="Gene3D" id="2.60.40.10">
    <property type="entry name" value="Immunoglobulins"/>
    <property type="match status" value="1"/>
</dbReference>
<dbReference type="GO" id="GO:0034097">
    <property type="term" value="P:response to cytokine"/>
    <property type="evidence" value="ECO:0007669"/>
    <property type="project" value="TreeGrafter"/>
</dbReference>
<dbReference type="Pfam" id="PF00554">
    <property type="entry name" value="RHD_DNA_bind"/>
    <property type="match status" value="1"/>
</dbReference>
<dbReference type="GO" id="GO:0000978">
    <property type="term" value="F:RNA polymerase II cis-regulatory region sequence-specific DNA binding"/>
    <property type="evidence" value="ECO:0007669"/>
    <property type="project" value="TreeGrafter"/>
</dbReference>
<dbReference type="GO" id="GO:0008063">
    <property type="term" value="P:Toll signaling pathway"/>
    <property type="evidence" value="ECO:0007669"/>
    <property type="project" value="UniProtKB-ARBA"/>
</dbReference>
<dbReference type="InterPro" id="IPR014756">
    <property type="entry name" value="Ig_E-set"/>
</dbReference>
<dbReference type="Pfam" id="PF16179">
    <property type="entry name" value="RHD_dimer"/>
    <property type="match status" value="1"/>
</dbReference>
<dbReference type="PANTHER" id="PTHR24169:SF25">
    <property type="entry name" value="DORSAL-RELATED IMMUNITY FACTOR DIF-RELATED"/>
    <property type="match status" value="1"/>
</dbReference>
<organism evidence="3">
    <name type="scientific">Oppiella nova</name>
    <dbReference type="NCBI Taxonomy" id="334625"/>
    <lineage>
        <taxon>Eukaryota</taxon>
        <taxon>Metazoa</taxon>
        <taxon>Ecdysozoa</taxon>
        <taxon>Arthropoda</taxon>
        <taxon>Chelicerata</taxon>
        <taxon>Arachnida</taxon>
        <taxon>Acari</taxon>
        <taxon>Acariformes</taxon>
        <taxon>Sarcoptiformes</taxon>
        <taxon>Oribatida</taxon>
        <taxon>Brachypylina</taxon>
        <taxon>Oppioidea</taxon>
        <taxon>Oppiidae</taxon>
        <taxon>Oppiella</taxon>
    </lineage>
</organism>
<dbReference type="InterPro" id="IPR013783">
    <property type="entry name" value="Ig-like_fold"/>
</dbReference>
<evidence type="ECO:0000313" key="4">
    <source>
        <dbReference type="Proteomes" id="UP000728032"/>
    </source>
</evidence>
<dbReference type="GO" id="GO:0002225">
    <property type="term" value="P:positive regulation of antimicrobial peptide production"/>
    <property type="evidence" value="ECO:0007669"/>
    <property type="project" value="UniProtKB-ARBA"/>
</dbReference>
<dbReference type="GO" id="GO:0048935">
    <property type="term" value="P:peripheral nervous system neuron development"/>
    <property type="evidence" value="ECO:0007669"/>
    <property type="project" value="UniProtKB-ARBA"/>
</dbReference>
<dbReference type="GO" id="GO:0033554">
    <property type="term" value="P:cellular response to stress"/>
    <property type="evidence" value="ECO:0007669"/>
    <property type="project" value="TreeGrafter"/>
</dbReference>
<dbReference type="PANTHER" id="PTHR24169">
    <property type="entry name" value="NUCLEAR FACTOR NF-KAPPA-B PROTEIN"/>
    <property type="match status" value="1"/>
</dbReference>
<dbReference type="InterPro" id="IPR000451">
    <property type="entry name" value="NFkB/Dor"/>
</dbReference>
<dbReference type="PROSITE" id="PS50254">
    <property type="entry name" value="REL_2"/>
    <property type="match status" value="1"/>
</dbReference>
<dbReference type="Gene3D" id="2.60.40.340">
    <property type="entry name" value="Rel homology domain (RHD), DNA-binding domain"/>
    <property type="match status" value="1"/>
</dbReference>
<dbReference type="GO" id="GO:0005654">
    <property type="term" value="C:nucleoplasm"/>
    <property type="evidence" value="ECO:0007669"/>
    <property type="project" value="UniProtKB-ARBA"/>
</dbReference>
<dbReference type="InterPro" id="IPR030492">
    <property type="entry name" value="RHD_CS"/>
</dbReference>
<feature type="compositionally biased region" description="Polar residues" evidence="1">
    <location>
        <begin position="1"/>
        <end position="25"/>
    </location>
</feature>
<keyword evidence="4" id="KW-1185">Reference proteome</keyword>
<dbReference type="InterPro" id="IPR002909">
    <property type="entry name" value="IPT_dom"/>
</dbReference>
<dbReference type="GO" id="GO:0045087">
    <property type="term" value="P:innate immune response"/>
    <property type="evidence" value="ECO:0007669"/>
    <property type="project" value="TreeGrafter"/>
</dbReference>
<dbReference type="EMBL" id="OC918278">
    <property type="protein sequence ID" value="CAD7649074.1"/>
    <property type="molecule type" value="Genomic_DNA"/>
</dbReference>
<sequence length="559" mass="61177">MSQMMDQFVQSNTTTSPSGAQTPSPGGQPYVRIVEQPAKCALRFRYECEGRSAGSIPGSGATADNKTYPTIQVCGYRGQAVVVVSCVTKEQPYRPHPHNLVGKEGCKKGVCTLVINNHDMICSFTSLGIQCVKRKDIEDSLKLRESIKVDPYRTGFSHKSQSSSIDLNVVRLCFQVFIEGPEKDKFTVQLPPIVSDPIYDKKAMTELIITKLSHCSAPCNGGQEMILLCDRVTKDDIQVRFFQELNGQVVWDALADFGPGDVHKQVAICFRTPRYFMDNLTQPVSVQLQLRRPSDGCLSDARVFQLLPKEVDPDGLTRKRQKIDEGFERFLRENSLLPGVSAPQTTGPNTATGIAGSAIVSPVSPKREVIHVPRLTANIKLEPMSTTLDTQQALNTTPVPQTSWTTSSSQFMPLSQTPQQTRPQMDVLLGQGYRQPSQISSQLSSQSLSQCSTQSEFLLPNIPVAVDMNASKSPKGSSPTLTTLLAAQPVMSTPPLMAIDLNAGIIFDNANSTLNTNTIVRIRRRRPTGGALFVVTVGPGIHVRYGLRDVSQEVELIAA</sequence>
<evidence type="ECO:0000313" key="3">
    <source>
        <dbReference type="EMBL" id="CAD7649074.1"/>
    </source>
</evidence>
<dbReference type="GO" id="GO:0000981">
    <property type="term" value="F:DNA-binding transcription factor activity, RNA polymerase II-specific"/>
    <property type="evidence" value="ECO:0007669"/>
    <property type="project" value="TreeGrafter"/>
</dbReference>
<dbReference type="Proteomes" id="UP000728032">
    <property type="component" value="Unassembled WGS sequence"/>
</dbReference>
<dbReference type="SUPFAM" id="SSF49417">
    <property type="entry name" value="p53-like transcription factors"/>
    <property type="match status" value="1"/>
</dbReference>